<proteinExistence type="predicted"/>
<sequence>MVTMAGAGYGSVARQFFRRWGDGGVGLAVGSVEVRLLAELKRKRGEEWWWRRADAGGSEGDCRR</sequence>
<dbReference type="EMBL" id="JACEIK010213156">
    <property type="protein sequence ID" value="MCE5167695.1"/>
    <property type="molecule type" value="Genomic_DNA"/>
</dbReference>
<evidence type="ECO:0000313" key="1">
    <source>
        <dbReference type="EMBL" id="MCE5167695.1"/>
    </source>
</evidence>
<reference evidence="1 2" key="1">
    <citation type="journal article" date="2021" name="BMC Genomics">
        <title>Datura genome reveals duplications of psychoactive alkaloid biosynthetic genes and high mutation rate following tissue culture.</title>
        <authorList>
            <person name="Rajewski A."/>
            <person name="Carter-House D."/>
            <person name="Stajich J."/>
            <person name="Litt A."/>
        </authorList>
    </citation>
    <scope>NUCLEOTIDE SEQUENCE [LARGE SCALE GENOMIC DNA]</scope>
    <source>
        <strain evidence="1">AR-01</strain>
    </source>
</reference>
<feature type="non-terminal residue" evidence="1">
    <location>
        <position position="64"/>
    </location>
</feature>
<organism evidence="1 2">
    <name type="scientific">Datura stramonium</name>
    <name type="common">Jimsonweed</name>
    <name type="synonym">Common thornapple</name>
    <dbReference type="NCBI Taxonomy" id="4076"/>
    <lineage>
        <taxon>Eukaryota</taxon>
        <taxon>Viridiplantae</taxon>
        <taxon>Streptophyta</taxon>
        <taxon>Embryophyta</taxon>
        <taxon>Tracheophyta</taxon>
        <taxon>Spermatophyta</taxon>
        <taxon>Magnoliopsida</taxon>
        <taxon>eudicotyledons</taxon>
        <taxon>Gunneridae</taxon>
        <taxon>Pentapetalae</taxon>
        <taxon>asterids</taxon>
        <taxon>lamiids</taxon>
        <taxon>Solanales</taxon>
        <taxon>Solanaceae</taxon>
        <taxon>Solanoideae</taxon>
        <taxon>Datureae</taxon>
        <taxon>Datura</taxon>
    </lineage>
</organism>
<accession>A0ABS8YB37</accession>
<keyword evidence="2" id="KW-1185">Reference proteome</keyword>
<name>A0ABS8YB37_DATST</name>
<dbReference type="Proteomes" id="UP000823775">
    <property type="component" value="Unassembled WGS sequence"/>
</dbReference>
<protein>
    <submittedName>
        <fullName evidence="1">Uncharacterized protein</fullName>
    </submittedName>
</protein>
<comment type="caution">
    <text evidence="1">The sequence shown here is derived from an EMBL/GenBank/DDBJ whole genome shotgun (WGS) entry which is preliminary data.</text>
</comment>
<evidence type="ECO:0000313" key="2">
    <source>
        <dbReference type="Proteomes" id="UP000823775"/>
    </source>
</evidence>
<gene>
    <name evidence="1" type="ORF">HAX54_017219</name>
</gene>